<dbReference type="EMBL" id="CP016312">
    <property type="protein sequence ID" value="APD09200.1"/>
    <property type="molecule type" value="Genomic_DNA"/>
</dbReference>
<dbReference type="AlphaFoldDB" id="A0A1J0LSI4"/>
<dbReference type="STRING" id="56956.A0O31_01050"/>
<evidence type="ECO:0000313" key="2">
    <source>
        <dbReference type="Proteomes" id="UP000182993"/>
    </source>
</evidence>
<dbReference type="Proteomes" id="UP000182993">
    <property type="component" value="Chromosome"/>
</dbReference>
<dbReference type="OrthoDB" id="33092at2"/>
<name>A0A1J0LSI4_THEBO</name>
<gene>
    <name evidence="1" type="ORF">A0O31_01050</name>
</gene>
<dbReference type="RefSeq" id="WP_071676942.1">
    <property type="nucleotide sequence ID" value="NZ_CP016312.1"/>
</dbReference>
<accession>A0A1J0LSI4</accession>
<sequence>MTQAQAFALRVRRLALSRQATEAQVFLEEGFLYLRADGFARFAAGEGAEALLGFALTGKGVELRFADGSVLSLTYRFGRLRKRAYFS</sequence>
<organism evidence="1 2">
    <name type="scientific">Thermus brockianus</name>
    <dbReference type="NCBI Taxonomy" id="56956"/>
    <lineage>
        <taxon>Bacteria</taxon>
        <taxon>Thermotogati</taxon>
        <taxon>Deinococcota</taxon>
        <taxon>Deinococci</taxon>
        <taxon>Thermales</taxon>
        <taxon>Thermaceae</taxon>
        <taxon>Thermus</taxon>
    </lineage>
</organism>
<dbReference type="KEGG" id="tbc:A0O31_01050"/>
<reference evidence="2" key="1">
    <citation type="submission" date="2016-06" db="EMBL/GenBank/DDBJ databases">
        <title>Whole genome sequencing of Thermus brockianus strain GE-1.</title>
        <authorList>
            <person name="Schaefers C."/>
            <person name="Blank S."/>
            <person name="Wiebusch S."/>
            <person name="Elleuche S."/>
            <person name="Antranikian G."/>
        </authorList>
    </citation>
    <scope>NUCLEOTIDE SEQUENCE [LARGE SCALE GENOMIC DNA]</scope>
    <source>
        <strain evidence="2">GE-1</strain>
    </source>
</reference>
<protein>
    <submittedName>
        <fullName evidence="1">Uncharacterized protein</fullName>
    </submittedName>
</protein>
<evidence type="ECO:0000313" key="1">
    <source>
        <dbReference type="EMBL" id="APD09200.1"/>
    </source>
</evidence>
<proteinExistence type="predicted"/>